<keyword evidence="2" id="KW-1185">Reference proteome</keyword>
<name>L9KPE3_TUPCH</name>
<accession>L9KPE3</accession>
<sequence>MNEVLSVPTKDDRPRFCDCSLPDCSLPMCGTHRLFPSSGTPQQAEKGIFVYAECKIADPSGPLRDTLPTSEVAAGYQPLHIIATPFLMPLTPEAGPQCPAEEDPATTEAVFLDFTTIRSFKGSYGNCSPAAI</sequence>
<protein>
    <submittedName>
        <fullName evidence="1">Uncharacterized protein</fullName>
    </submittedName>
</protein>
<proteinExistence type="predicted"/>
<reference evidence="2" key="1">
    <citation type="submission" date="2012-07" db="EMBL/GenBank/DDBJ databases">
        <title>Genome of the Chinese tree shrew, a rising model animal genetically related to primates.</title>
        <authorList>
            <person name="Zhang G."/>
            <person name="Fan Y."/>
            <person name="Yao Y."/>
            <person name="Huang Z."/>
        </authorList>
    </citation>
    <scope>NUCLEOTIDE SEQUENCE [LARGE SCALE GENOMIC DNA]</scope>
</reference>
<reference evidence="2" key="2">
    <citation type="journal article" date="2013" name="Nat. Commun.">
        <title>Genome of the Chinese tree shrew.</title>
        <authorList>
            <person name="Fan Y."/>
            <person name="Huang Z.Y."/>
            <person name="Cao C.C."/>
            <person name="Chen C.S."/>
            <person name="Chen Y.X."/>
            <person name="Fan D.D."/>
            <person name="He J."/>
            <person name="Hou H.L."/>
            <person name="Hu L."/>
            <person name="Hu X.T."/>
            <person name="Jiang X.T."/>
            <person name="Lai R."/>
            <person name="Lang Y.S."/>
            <person name="Liang B."/>
            <person name="Liao S.G."/>
            <person name="Mu D."/>
            <person name="Ma Y.Y."/>
            <person name="Niu Y.Y."/>
            <person name="Sun X.Q."/>
            <person name="Xia J.Q."/>
            <person name="Xiao J."/>
            <person name="Xiong Z.Q."/>
            <person name="Xu L."/>
            <person name="Yang L."/>
            <person name="Zhang Y."/>
            <person name="Zhao W."/>
            <person name="Zhao X.D."/>
            <person name="Zheng Y.T."/>
            <person name="Zhou J.M."/>
            <person name="Zhu Y.B."/>
            <person name="Zhang G.J."/>
            <person name="Wang J."/>
            <person name="Yao Y.G."/>
        </authorList>
    </citation>
    <scope>NUCLEOTIDE SEQUENCE [LARGE SCALE GENOMIC DNA]</scope>
</reference>
<organism evidence="1 2">
    <name type="scientific">Tupaia chinensis</name>
    <name type="common">Chinese tree shrew</name>
    <name type="synonym">Tupaia belangeri chinensis</name>
    <dbReference type="NCBI Taxonomy" id="246437"/>
    <lineage>
        <taxon>Eukaryota</taxon>
        <taxon>Metazoa</taxon>
        <taxon>Chordata</taxon>
        <taxon>Craniata</taxon>
        <taxon>Vertebrata</taxon>
        <taxon>Euteleostomi</taxon>
        <taxon>Mammalia</taxon>
        <taxon>Eutheria</taxon>
        <taxon>Euarchontoglires</taxon>
        <taxon>Scandentia</taxon>
        <taxon>Tupaiidae</taxon>
        <taxon>Tupaia</taxon>
    </lineage>
</organism>
<dbReference type="AlphaFoldDB" id="L9KPE3"/>
<dbReference type="EMBL" id="KB320739">
    <property type="protein sequence ID" value="ELW64344.1"/>
    <property type="molecule type" value="Genomic_DNA"/>
</dbReference>
<evidence type="ECO:0000313" key="1">
    <source>
        <dbReference type="EMBL" id="ELW64344.1"/>
    </source>
</evidence>
<dbReference type="InParanoid" id="L9KPE3"/>
<gene>
    <name evidence="1" type="ORF">TREES_T100001563</name>
</gene>
<dbReference type="Proteomes" id="UP000011518">
    <property type="component" value="Unassembled WGS sequence"/>
</dbReference>
<evidence type="ECO:0000313" key="2">
    <source>
        <dbReference type="Proteomes" id="UP000011518"/>
    </source>
</evidence>